<evidence type="ECO:0000313" key="3">
    <source>
        <dbReference type="Proteomes" id="UP000008718"/>
    </source>
</evidence>
<dbReference type="EMBL" id="CP002345">
    <property type="protein sequence ID" value="ADQ80145.1"/>
    <property type="molecule type" value="Genomic_DNA"/>
</dbReference>
<reference key="1">
    <citation type="submission" date="2010-11" db="EMBL/GenBank/DDBJ databases">
        <title>The complete genome of Paludibacter propionicigenes DSM 17365.</title>
        <authorList>
            <consortium name="US DOE Joint Genome Institute (JGI-PGF)"/>
            <person name="Lucas S."/>
            <person name="Copeland A."/>
            <person name="Lapidus A."/>
            <person name="Bruce D."/>
            <person name="Goodwin L."/>
            <person name="Pitluck S."/>
            <person name="Kyrpides N."/>
            <person name="Mavromatis K."/>
            <person name="Ivanova N."/>
            <person name="Munk A.C."/>
            <person name="Brettin T."/>
            <person name="Detter J.C."/>
            <person name="Han C."/>
            <person name="Tapia R."/>
            <person name="Land M."/>
            <person name="Hauser L."/>
            <person name="Markowitz V."/>
            <person name="Cheng J.-F."/>
            <person name="Hugenholtz P."/>
            <person name="Woyke T."/>
            <person name="Wu D."/>
            <person name="Gronow S."/>
            <person name="Wellnitz S."/>
            <person name="Brambilla E."/>
            <person name="Klenk H.-P."/>
            <person name="Eisen J.A."/>
        </authorList>
    </citation>
    <scope>NUCLEOTIDE SEQUENCE</scope>
    <source>
        <strain>WB4</strain>
    </source>
</reference>
<accession>E4T601</accession>
<gene>
    <name evidence="2" type="ordered locus">Palpr_2008</name>
</gene>
<reference evidence="2 3" key="2">
    <citation type="journal article" date="2011" name="Stand. Genomic Sci.">
        <title>Complete genome sequence of Paludibacter propionicigenes type strain (WB4).</title>
        <authorList>
            <person name="Gronow S."/>
            <person name="Munk C."/>
            <person name="Lapidus A."/>
            <person name="Nolan M."/>
            <person name="Lucas S."/>
            <person name="Hammon N."/>
            <person name="Deshpande S."/>
            <person name="Cheng J.F."/>
            <person name="Tapia R."/>
            <person name="Han C."/>
            <person name="Goodwin L."/>
            <person name="Pitluck S."/>
            <person name="Liolios K."/>
            <person name="Ivanova N."/>
            <person name="Mavromatis K."/>
            <person name="Mikhailova N."/>
            <person name="Pati A."/>
            <person name="Chen A."/>
            <person name="Palaniappan K."/>
            <person name="Land M."/>
            <person name="Hauser L."/>
            <person name="Chang Y.J."/>
            <person name="Jeffries C.D."/>
            <person name="Brambilla E."/>
            <person name="Rohde M."/>
            <person name="Goker M."/>
            <person name="Detter J.C."/>
            <person name="Woyke T."/>
            <person name="Bristow J."/>
            <person name="Eisen J.A."/>
            <person name="Markowitz V."/>
            <person name="Hugenholtz P."/>
            <person name="Kyrpides N.C."/>
            <person name="Klenk H.P."/>
        </authorList>
    </citation>
    <scope>NUCLEOTIDE SEQUENCE [LARGE SCALE GENOMIC DNA]</scope>
    <source>
        <strain evidence="3">DSM 17365 / JCM 13257 / WB4</strain>
    </source>
</reference>
<keyword evidence="1" id="KW-0812">Transmembrane</keyword>
<protein>
    <submittedName>
        <fullName evidence="2">Uncharacterized protein</fullName>
    </submittedName>
</protein>
<proteinExistence type="predicted"/>
<sequence>MLIDQIEPSEVKLYLYVFKHFYFIIPYFADYISLGSAFIDNRIILELYFLILFTHI</sequence>
<keyword evidence="1" id="KW-0472">Membrane</keyword>
<evidence type="ECO:0000313" key="2">
    <source>
        <dbReference type="EMBL" id="ADQ80145.1"/>
    </source>
</evidence>
<dbReference type="AlphaFoldDB" id="E4T601"/>
<name>E4T601_PALPW</name>
<dbReference type="HOGENOM" id="CLU_3010046_0_0_10"/>
<evidence type="ECO:0000256" key="1">
    <source>
        <dbReference type="SAM" id="Phobius"/>
    </source>
</evidence>
<dbReference type="KEGG" id="ppn:Palpr_2008"/>
<keyword evidence="3" id="KW-1185">Reference proteome</keyword>
<dbReference type="Proteomes" id="UP000008718">
    <property type="component" value="Chromosome"/>
</dbReference>
<feature type="transmembrane region" description="Helical" evidence="1">
    <location>
        <begin position="20"/>
        <end position="39"/>
    </location>
</feature>
<keyword evidence="1" id="KW-1133">Transmembrane helix</keyword>
<organism evidence="2 3">
    <name type="scientific">Paludibacter propionicigenes (strain DSM 17365 / JCM 13257 / WB4)</name>
    <dbReference type="NCBI Taxonomy" id="694427"/>
    <lineage>
        <taxon>Bacteria</taxon>
        <taxon>Pseudomonadati</taxon>
        <taxon>Bacteroidota</taxon>
        <taxon>Bacteroidia</taxon>
        <taxon>Bacteroidales</taxon>
        <taxon>Paludibacteraceae</taxon>
        <taxon>Paludibacter</taxon>
    </lineage>
</organism>